<dbReference type="OrthoDB" id="5979581at2759"/>
<keyword evidence="6 12" id="KW-0418">Kinase</keyword>
<keyword evidence="3" id="KW-0723">Serine/threonine-protein kinase</keyword>
<dbReference type="EC" id="2.7.11.1" evidence="2"/>
<evidence type="ECO:0000256" key="6">
    <source>
        <dbReference type="ARBA" id="ARBA00022777"/>
    </source>
</evidence>
<evidence type="ECO:0000313" key="13">
    <source>
        <dbReference type="Proteomes" id="UP000276215"/>
    </source>
</evidence>
<dbReference type="STRING" id="1336337.A0A3N4JRC9"/>
<evidence type="ECO:0000256" key="2">
    <source>
        <dbReference type="ARBA" id="ARBA00012513"/>
    </source>
</evidence>
<evidence type="ECO:0000256" key="5">
    <source>
        <dbReference type="ARBA" id="ARBA00022741"/>
    </source>
</evidence>
<feature type="domain" description="Protein kinase" evidence="11">
    <location>
        <begin position="46"/>
        <end position="294"/>
    </location>
</feature>
<dbReference type="InterPro" id="IPR000719">
    <property type="entry name" value="Prot_kinase_dom"/>
</dbReference>
<evidence type="ECO:0000313" key="12">
    <source>
        <dbReference type="EMBL" id="RPA99817.1"/>
    </source>
</evidence>
<dbReference type="Pfam" id="PF00069">
    <property type="entry name" value="Pkinase"/>
    <property type="match status" value="1"/>
</dbReference>
<dbReference type="GO" id="GO:0000422">
    <property type="term" value="P:autophagy of mitochondrion"/>
    <property type="evidence" value="ECO:0007669"/>
    <property type="project" value="TreeGrafter"/>
</dbReference>
<dbReference type="AlphaFoldDB" id="A0A3N4JRC9"/>
<dbReference type="PANTHER" id="PTHR24348">
    <property type="entry name" value="SERINE/THREONINE-PROTEIN KINASE UNC-51-RELATED"/>
    <property type="match status" value="1"/>
</dbReference>
<dbReference type="GO" id="GO:0005776">
    <property type="term" value="C:autophagosome"/>
    <property type="evidence" value="ECO:0007669"/>
    <property type="project" value="TreeGrafter"/>
</dbReference>
<dbReference type="GO" id="GO:0005829">
    <property type="term" value="C:cytosol"/>
    <property type="evidence" value="ECO:0007669"/>
    <property type="project" value="TreeGrafter"/>
</dbReference>
<dbReference type="PROSITE" id="PS50011">
    <property type="entry name" value="PROTEIN_KINASE_DOM"/>
    <property type="match status" value="1"/>
</dbReference>
<comment type="catalytic activity">
    <reaction evidence="10">
        <text>L-seryl-[protein] + ATP = O-phospho-L-seryl-[protein] + ADP + H(+)</text>
        <dbReference type="Rhea" id="RHEA:17989"/>
        <dbReference type="Rhea" id="RHEA-COMP:9863"/>
        <dbReference type="Rhea" id="RHEA-COMP:11604"/>
        <dbReference type="ChEBI" id="CHEBI:15378"/>
        <dbReference type="ChEBI" id="CHEBI:29999"/>
        <dbReference type="ChEBI" id="CHEBI:30616"/>
        <dbReference type="ChEBI" id="CHEBI:83421"/>
        <dbReference type="ChEBI" id="CHEBI:456216"/>
        <dbReference type="EC" id="2.7.11.1"/>
    </reaction>
</comment>
<comment type="subcellular location">
    <subcellularLocation>
        <location evidence="1">Preautophagosomal structure membrane</location>
        <topology evidence="1">Peripheral membrane protein</topology>
    </subcellularLocation>
</comment>
<dbReference type="GO" id="GO:0005524">
    <property type="term" value="F:ATP binding"/>
    <property type="evidence" value="ECO:0007669"/>
    <property type="project" value="UniProtKB-KW"/>
</dbReference>
<name>A0A3N4JRC9_9PEZI</name>
<dbReference type="GO" id="GO:0000045">
    <property type="term" value="P:autophagosome assembly"/>
    <property type="evidence" value="ECO:0007669"/>
    <property type="project" value="TreeGrafter"/>
</dbReference>
<dbReference type="PANTHER" id="PTHR24348:SF22">
    <property type="entry name" value="NON-SPECIFIC SERINE_THREONINE PROTEIN KINASE"/>
    <property type="match status" value="1"/>
</dbReference>
<organism evidence="12 13">
    <name type="scientific">Choiromyces venosus 120613-1</name>
    <dbReference type="NCBI Taxonomy" id="1336337"/>
    <lineage>
        <taxon>Eukaryota</taxon>
        <taxon>Fungi</taxon>
        <taxon>Dikarya</taxon>
        <taxon>Ascomycota</taxon>
        <taxon>Pezizomycotina</taxon>
        <taxon>Pezizomycetes</taxon>
        <taxon>Pezizales</taxon>
        <taxon>Tuberaceae</taxon>
        <taxon>Choiromyces</taxon>
    </lineage>
</organism>
<evidence type="ECO:0000259" key="11">
    <source>
        <dbReference type="PROSITE" id="PS50011"/>
    </source>
</evidence>
<protein>
    <recommendedName>
        <fullName evidence="2">non-specific serine/threonine protein kinase</fullName>
        <ecNumber evidence="2">2.7.11.1</ecNumber>
    </recommendedName>
    <alternativeName>
        <fullName evidence="8">Autophagy-related protein 1</fullName>
    </alternativeName>
</protein>
<evidence type="ECO:0000256" key="10">
    <source>
        <dbReference type="ARBA" id="ARBA00048679"/>
    </source>
</evidence>
<dbReference type="Gene3D" id="1.10.510.10">
    <property type="entry name" value="Transferase(Phosphotransferase) domain 1"/>
    <property type="match status" value="1"/>
</dbReference>
<sequence length="328" mass="37343">MLSSTYTTLTNHLESDFVESYRLNTEYDGNCSSYNEYLPGNATENWTVGEVVGRGNYTVVRRHVQEGTGRVRAVKTIEKIEYPFHAREFNIMAILSKSEHRSLFVELLGWFENKDRLFIAMEYFEQGDLRKHLDKPLAEEVVQKITKQVLNGLQVMHGNNIAYRCIKPEVKLGDFGISKHVHGDTALWSQVYTECYAAPEVLDLDPNGENLVYTNAVDIWALRCVVYELLTAEKLFGSLIQIMGHCYTGTFPEQKLSKLTTPTSDAVKSFIRRLVVLNSTGRPSAAEAAGDIWLEYVRDCPELSCFNVPLTEIRGPWDDQRYSPKPPN</sequence>
<dbReference type="InterPro" id="IPR011009">
    <property type="entry name" value="Kinase-like_dom_sf"/>
</dbReference>
<dbReference type="GO" id="GO:0034045">
    <property type="term" value="C:phagophore assembly site membrane"/>
    <property type="evidence" value="ECO:0007669"/>
    <property type="project" value="UniProtKB-SubCell"/>
</dbReference>
<keyword evidence="7" id="KW-0067">ATP-binding</keyword>
<dbReference type="Proteomes" id="UP000276215">
    <property type="component" value="Unassembled WGS sequence"/>
</dbReference>
<evidence type="ECO:0000256" key="1">
    <source>
        <dbReference type="ARBA" id="ARBA00004623"/>
    </source>
</evidence>
<proteinExistence type="predicted"/>
<dbReference type="Gene3D" id="3.30.200.20">
    <property type="entry name" value="Phosphorylase Kinase, domain 1"/>
    <property type="match status" value="1"/>
</dbReference>
<dbReference type="GO" id="GO:0034727">
    <property type="term" value="P:piecemeal microautophagy of the nucleus"/>
    <property type="evidence" value="ECO:0007669"/>
    <property type="project" value="TreeGrafter"/>
</dbReference>
<dbReference type="GO" id="GO:0061709">
    <property type="term" value="P:reticulophagy"/>
    <property type="evidence" value="ECO:0007669"/>
    <property type="project" value="TreeGrafter"/>
</dbReference>
<comment type="catalytic activity">
    <reaction evidence="9">
        <text>L-threonyl-[protein] + ATP = O-phospho-L-threonyl-[protein] + ADP + H(+)</text>
        <dbReference type="Rhea" id="RHEA:46608"/>
        <dbReference type="Rhea" id="RHEA-COMP:11060"/>
        <dbReference type="Rhea" id="RHEA-COMP:11605"/>
        <dbReference type="ChEBI" id="CHEBI:15378"/>
        <dbReference type="ChEBI" id="CHEBI:30013"/>
        <dbReference type="ChEBI" id="CHEBI:30616"/>
        <dbReference type="ChEBI" id="CHEBI:61977"/>
        <dbReference type="ChEBI" id="CHEBI:456216"/>
        <dbReference type="EC" id="2.7.11.1"/>
    </reaction>
</comment>
<reference evidence="12 13" key="1">
    <citation type="journal article" date="2018" name="Nat. Ecol. Evol.">
        <title>Pezizomycetes genomes reveal the molecular basis of ectomycorrhizal truffle lifestyle.</title>
        <authorList>
            <person name="Murat C."/>
            <person name="Payen T."/>
            <person name="Noel B."/>
            <person name="Kuo A."/>
            <person name="Morin E."/>
            <person name="Chen J."/>
            <person name="Kohler A."/>
            <person name="Krizsan K."/>
            <person name="Balestrini R."/>
            <person name="Da Silva C."/>
            <person name="Montanini B."/>
            <person name="Hainaut M."/>
            <person name="Levati E."/>
            <person name="Barry K.W."/>
            <person name="Belfiori B."/>
            <person name="Cichocki N."/>
            <person name="Clum A."/>
            <person name="Dockter R.B."/>
            <person name="Fauchery L."/>
            <person name="Guy J."/>
            <person name="Iotti M."/>
            <person name="Le Tacon F."/>
            <person name="Lindquist E.A."/>
            <person name="Lipzen A."/>
            <person name="Malagnac F."/>
            <person name="Mello A."/>
            <person name="Molinier V."/>
            <person name="Miyauchi S."/>
            <person name="Poulain J."/>
            <person name="Riccioni C."/>
            <person name="Rubini A."/>
            <person name="Sitrit Y."/>
            <person name="Splivallo R."/>
            <person name="Traeger S."/>
            <person name="Wang M."/>
            <person name="Zifcakova L."/>
            <person name="Wipf D."/>
            <person name="Zambonelli A."/>
            <person name="Paolocci F."/>
            <person name="Nowrousian M."/>
            <person name="Ottonello S."/>
            <person name="Baldrian P."/>
            <person name="Spatafora J.W."/>
            <person name="Henrissat B."/>
            <person name="Nagy L.G."/>
            <person name="Aury J.M."/>
            <person name="Wincker P."/>
            <person name="Grigoriev I.V."/>
            <person name="Bonfante P."/>
            <person name="Martin F.M."/>
        </authorList>
    </citation>
    <scope>NUCLEOTIDE SEQUENCE [LARGE SCALE GENOMIC DNA]</scope>
    <source>
        <strain evidence="12 13">120613-1</strain>
    </source>
</reference>
<dbReference type="EMBL" id="ML120384">
    <property type="protein sequence ID" value="RPA99817.1"/>
    <property type="molecule type" value="Genomic_DNA"/>
</dbReference>
<evidence type="ECO:0000256" key="9">
    <source>
        <dbReference type="ARBA" id="ARBA00047899"/>
    </source>
</evidence>
<keyword evidence="13" id="KW-1185">Reference proteome</keyword>
<dbReference type="GO" id="GO:0004674">
    <property type="term" value="F:protein serine/threonine kinase activity"/>
    <property type="evidence" value="ECO:0007669"/>
    <property type="project" value="UniProtKB-KW"/>
</dbReference>
<evidence type="ECO:0000256" key="7">
    <source>
        <dbReference type="ARBA" id="ARBA00022840"/>
    </source>
</evidence>
<evidence type="ECO:0000256" key="8">
    <source>
        <dbReference type="ARBA" id="ARBA00030237"/>
    </source>
</evidence>
<dbReference type="GO" id="GO:0010506">
    <property type="term" value="P:regulation of autophagy"/>
    <property type="evidence" value="ECO:0007669"/>
    <property type="project" value="InterPro"/>
</dbReference>
<evidence type="ECO:0000256" key="3">
    <source>
        <dbReference type="ARBA" id="ARBA00022527"/>
    </source>
</evidence>
<keyword evidence="4" id="KW-0808">Transferase</keyword>
<evidence type="ECO:0000256" key="4">
    <source>
        <dbReference type="ARBA" id="ARBA00022679"/>
    </source>
</evidence>
<accession>A0A3N4JRC9</accession>
<gene>
    <name evidence="12" type="ORF">L873DRAFT_1843292</name>
</gene>
<dbReference type="GO" id="GO:0042594">
    <property type="term" value="P:response to starvation"/>
    <property type="evidence" value="ECO:0007669"/>
    <property type="project" value="TreeGrafter"/>
</dbReference>
<dbReference type="SUPFAM" id="SSF56112">
    <property type="entry name" value="Protein kinase-like (PK-like)"/>
    <property type="match status" value="1"/>
</dbReference>
<keyword evidence="5" id="KW-0547">Nucleotide-binding</keyword>
<dbReference type="InterPro" id="IPR045269">
    <property type="entry name" value="Atg1-like"/>
</dbReference>